<reference evidence="7 8" key="1">
    <citation type="submission" date="2019-09" db="EMBL/GenBank/DDBJ databases">
        <title>Bird 10,000 Genomes (B10K) Project - Family phase.</title>
        <authorList>
            <person name="Zhang G."/>
        </authorList>
    </citation>
    <scope>NUCLEOTIDE SEQUENCE [LARGE SCALE GENOMIC DNA]</scope>
    <source>
        <strain evidence="7">B10K-DU-001-01</strain>
        <tissue evidence="7">Muscle</tissue>
    </source>
</reference>
<evidence type="ECO:0000256" key="3">
    <source>
        <dbReference type="ARBA" id="ARBA00022833"/>
    </source>
</evidence>
<feature type="non-terminal residue" evidence="7">
    <location>
        <position position="1"/>
    </location>
</feature>
<feature type="region of interest" description="Disordered" evidence="5">
    <location>
        <begin position="1"/>
        <end position="81"/>
    </location>
</feature>
<evidence type="ECO:0000313" key="7">
    <source>
        <dbReference type="EMBL" id="NWU16214.1"/>
    </source>
</evidence>
<dbReference type="GO" id="GO:0008270">
    <property type="term" value="F:zinc ion binding"/>
    <property type="evidence" value="ECO:0007669"/>
    <property type="project" value="UniProtKB-KW"/>
</dbReference>
<dbReference type="Proteomes" id="UP000543364">
    <property type="component" value="Unassembled WGS sequence"/>
</dbReference>
<gene>
    <name evidence="7" type="primary">Rnf4_1</name>
    <name evidence="7" type="ORF">CEPORN_R13742</name>
</gene>
<keyword evidence="3" id="KW-0862">Zinc</keyword>
<dbReference type="InterPro" id="IPR017907">
    <property type="entry name" value="Znf_RING_CS"/>
</dbReference>
<keyword evidence="2 4" id="KW-0863">Zinc-finger</keyword>
<evidence type="ECO:0000256" key="5">
    <source>
        <dbReference type="SAM" id="MobiDB-lite"/>
    </source>
</evidence>
<dbReference type="InterPro" id="IPR001841">
    <property type="entry name" value="Znf_RING"/>
</dbReference>
<dbReference type="Pfam" id="PF14634">
    <property type="entry name" value="zf-RING_5"/>
    <property type="match status" value="1"/>
</dbReference>
<dbReference type="PANTHER" id="PTHR23041:SF78">
    <property type="entry name" value="E3 UBIQUITIN-PROTEIN LIGASE RNF4"/>
    <property type="match status" value="1"/>
</dbReference>
<organism evidence="7 8">
    <name type="scientific">Cephalopterus ornatus</name>
    <name type="common">Amazonian umbrellabird</name>
    <dbReference type="NCBI Taxonomy" id="114276"/>
    <lineage>
        <taxon>Eukaryota</taxon>
        <taxon>Metazoa</taxon>
        <taxon>Chordata</taxon>
        <taxon>Craniata</taxon>
        <taxon>Vertebrata</taxon>
        <taxon>Euteleostomi</taxon>
        <taxon>Archelosauria</taxon>
        <taxon>Archosauria</taxon>
        <taxon>Dinosauria</taxon>
        <taxon>Saurischia</taxon>
        <taxon>Theropoda</taxon>
        <taxon>Coelurosauria</taxon>
        <taxon>Aves</taxon>
        <taxon>Neognathae</taxon>
        <taxon>Neoaves</taxon>
        <taxon>Telluraves</taxon>
        <taxon>Australaves</taxon>
        <taxon>Passeriformes</taxon>
        <taxon>Cotingidae</taxon>
        <taxon>Cephalopterus</taxon>
    </lineage>
</organism>
<feature type="non-terminal residue" evidence="7">
    <location>
        <position position="192"/>
    </location>
</feature>
<dbReference type="Gene3D" id="3.30.40.10">
    <property type="entry name" value="Zinc/RING finger domain, C3HC4 (zinc finger)"/>
    <property type="match status" value="1"/>
</dbReference>
<keyword evidence="8" id="KW-1185">Reference proteome</keyword>
<evidence type="ECO:0000256" key="1">
    <source>
        <dbReference type="ARBA" id="ARBA00022723"/>
    </source>
</evidence>
<evidence type="ECO:0000259" key="6">
    <source>
        <dbReference type="PROSITE" id="PS50089"/>
    </source>
</evidence>
<protein>
    <submittedName>
        <fullName evidence="7">RNF4 ligase</fullName>
    </submittedName>
</protein>
<evidence type="ECO:0000256" key="2">
    <source>
        <dbReference type="ARBA" id="ARBA00022771"/>
    </source>
</evidence>
<accession>A0A7K5UIJ8</accession>
<sequence length="192" mass="21303">RKRRGGDVNSGQASKRSRLLPSSAGEPSTAEPRDLEESAVDEIIDLTNESSQSEVIDLTGDDSDVQGDQNEERPHVSSAADDSVVLLVSDDEEEPRDDDGYVTDKVLQILHVLFAWCQCSSKLEFFTPNPSVRCPICMDFYSQIVQGERQIVSTLCGHLFCSRCLPVALETARACPTCRTELYPDAYHPIFF</sequence>
<dbReference type="PANTHER" id="PTHR23041">
    <property type="entry name" value="RING FINGER DOMAIN-CONTAINING"/>
    <property type="match status" value="1"/>
</dbReference>
<dbReference type="GO" id="GO:0016874">
    <property type="term" value="F:ligase activity"/>
    <property type="evidence" value="ECO:0007669"/>
    <property type="project" value="UniProtKB-KW"/>
</dbReference>
<dbReference type="GO" id="GO:0045944">
    <property type="term" value="P:positive regulation of transcription by RNA polymerase II"/>
    <property type="evidence" value="ECO:0007669"/>
    <property type="project" value="TreeGrafter"/>
</dbReference>
<dbReference type="PROSITE" id="PS50089">
    <property type="entry name" value="ZF_RING_2"/>
    <property type="match status" value="1"/>
</dbReference>
<evidence type="ECO:0000256" key="4">
    <source>
        <dbReference type="PROSITE-ProRule" id="PRU00175"/>
    </source>
</evidence>
<dbReference type="AlphaFoldDB" id="A0A7K5UIJ8"/>
<feature type="domain" description="RING-type" evidence="6">
    <location>
        <begin position="134"/>
        <end position="179"/>
    </location>
</feature>
<dbReference type="InterPro" id="IPR013083">
    <property type="entry name" value="Znf_RING/FYVE/PHD"/>
</dbReference>
<dbReference type="SUPFAM" id="SSF57850">
    <property type="entry name" value="RING/U-box"/>
    <property type="match status" value="1"/>
</dbReference>
<comment type="caution">
    <text evidence="7">The sequence shown here is derived from an EMBL/GenBank/DDBJ whole genome shotgun (WGS) entry which is preliminary data.</text>
</comment>
<keyword evidence="7" id="KW-0436">Ligase</keyword>
<dbReference type="InterPro" id="IPR047134">
    <property type="entry name" value="RNF4"/>
</dbReference>
<keyword evidence="1" id="KW-0479">Metal-binding</keyword>
<evidence type="ECO:0000313" key="8">
    <source>
        <dbReference type="Proteomes" id="UP000543364"/>
    </source>
</evidence>
<dbReference type="EMBL" id="VZRE01013676">
    <property type="protein sequence ID" value="NWU16214.1"/>
    <property type="molecule type" value="Genomic_DNA"/>
</dbReference>
<proteinExistence type="predicted"/>
<dbReference type="PROSITE" id="PS00518">
    <property type="entry name" value="ZF_RING_1"/>
    <property type="match status" value="1"/>
</dbReference>
<name>A0A7K5UIJ8_CEPOR</name>
<dbReference type="SMART" id="SM00184">
    <property type="entry name" value="RING"/>
    <property type="match status" value="1"/>
</dbReference>